<feature type="compositionally biased region" description="Low complexity" evidence="8">
    <location>
        <begin position="212"/>
        <end position="226"/>
    </location>
</feature>
<evidence type="ECO:0000256" key="1">
    <source>
        <dbReference type="ARBA" id="ARBA00000900"/>
    </source>
</evidence>
<keyword evidence="5" id="KW-0808">Transferase</keyword>
<protein>
    <recommendedName>
        <fullName evidence="4">RING-type E3 ubiquitin transferase</fullName>
        <ecNumber evidence="4">2.3.2.27</ecNumber>
    </recommendedName>
</protein>
<feature type="domain" description="Protein kinase" evidence="9">
    <location>
        <begin position="457"/>
        <end position="790"/>
    </location>
</feature>
<evidence type="ECO:0000256" key="4">
    <source>
        <dbReference type="ARBA" id="ARBA00012483"/>
    </source>
</evidence>
<dbReference type="AlphaFoldDB" id="A0AAV6XQ93"/>
<dbReference type="GO" id="GO:0016567">
    <property type="term" value="P:protein ubiquitination"/>
    <property type="evidence" value="ECO:0007669"/>
    <property type="project" value="InterPro"/>
</dbReference>
<evidence type="ECO:0000259" key="9">
    <source>
        <dbReference type="PROSITE" id="PS50011"/>
    </source>
</evidence>
<organism evidence="11 12">
    <name type="scientific">Buddleja alternifolia</name>
    <dbReference type="NCBI Taxonomy" id="168488"/>
    <lineage>
        <taxon>Eukaryota</taxon>
        <taxon>Viridiplantae</taxon>
        <taxon>Streptophyta</taxon>
        <taxon>Embryophyta</taxon>
        <taxon>Tracheophyta</taxon>
        <taxon>Spermatophyta</taxon>
        <taxon>Magnoliopsida</taxon>
        <taxon>eudicotyledons</taxon>
        <taxon>Gunneridae</taxon>
        <taxon>Pentapetalae</taxon>
        <taxon>asterids</taxon>
        <taxon>lamiids</taxon>
        <taxon>Lamiales</taxon>
        <taxon>Scrophulariaceae</taxon>
        <taxon>Buddlejeae</taxon>
        <taxon>Buddleja</taxon>
    </lineage>
</organism>
<dbReference type="SUPFAM" id="SSF56112">
    <property type="entry name" value="Protein kinase-like (PK-like)"/>
    <property type="match status" value="1"/>
</dbReference>
<dbReference type="Proteomes" id="UP000826271">
    <property type="component" value="Unassembled WGS sequence"/>
</dbReference>
<proteinExistence type="predicted"/>
<name>A0AAV6XQ93_9LAMI</name>
<evidence type="ECO:0000256" key="6">
    <source>
        <dbReference type="ARBA" id="ARBA00022786"/>
    </source>
</evidence>
<dbReference type="Pfam" id="PF07714">
    <property type="entry name" value="PK_Tyr_Ser-Thr"/>
    <property type="match status" value="1"/>
</dbReference>
<comment type="pathway">
    <text evidence="3">Protein modification; protein ubiquitination.</text>
</comment>
<gene>
    <name evidence="11" type="ORF">BUALT_Bualt04G0032300</name>
</gene>
<sequence>MEINQPEKVYVAIGTDWYDGFSTLQWTLTKWSNQPITIVILHAANPFCKDYVYTPLGKLPISSVSEEKLKALEKSEEAMCDKLMSQYIASCGKVKAEVIKLEKNELQPIHKQMIDIISRFRITKLVMSFTFMKSSSWKSRSAISGSFYVLRQKPDFCEMFVICGGRLVCLREENDEGFVEDDRGFMVAKLKDKNYSFKNWIGKMFNENVDNSLPSSPSSSRSNGSPHQWEKYSEEIENYVNQLMSLNEDGEEINIANNRLDENSTELHMPENMDAAERIQILKCRTQNAQDAILSNKKRANATRERREKAEWAINICNTRAEELESYVNKEVVRNIDLNKELESKKEEVNELQSEVEEKRSKLSSILELQKELSNKLHISSSAKSRAEVQLQKSVTAQGDMVQEIEELRKQRDGLQHRIEFCREKDAIEKVSKLDGYGFGYREFSAEEIVAATEDFSERLRVKSDGCSTNVYRGRINHITVAVKMCNSTKEQSEKVFTTKVKILGQIRHPNILAMIGFCSKFNCIVFEYMHNGTLHDKLFSTERSTKRKNQPLNWHARIYIATETCSALSFLHKAKPKPITHGNLNPSKILLNRNNVAKIDSSNAHWPYNEFDIKLDIRDYGNLLLQLLTGKSWDTTMDIDAVIGCLDHLAGEWPLDLAKELCGIAIRCLCRNDIVEESITAMPVKEINDVKKRADQLVANGEFTMPDVQESRNVPGTFLCPIYQDVMQNPHLAADGFSYELDAIEEWLKTGHDTSPMTNLRLQQKLLTPNHTLRSLIQNWQNKRSAAPT</sequence>
<dbReference type="Pfam" id="PF04564">
    <property type="entry name" value="U-box"/>
    <property type="match status" value="1"/>
</dbReference>
<dbReference type="Gene3D" id="3.30.40.10">
    <property type="entry name" value="Zinc/RING finger domain, C3HC4 (zinc finger)"/>
    <property type="match status" value="1"/>
</dbReference>
<dbReference type="PANTHER" id="PTHR45647:SF56">
    <property type="entry name" value="U-BOX DOMAIN-CONTAINING PROTEIN 50-RELATED"/>
    <property type="match status" value="1"/>
</dbReference>
<keyword evidence="7" id="KW-0175">Coiled coil</keyword>
<dbReference type="InterPro" id="IPR011009">
    <property type="entry name" value="Kinase-like_dom_sf"/>
</dbReference>
<evidence type="ECO:0000256" key="5">
    <source>
        <dbReference type="ARBA" id="ARBA00022679"/>
    </source>
</evidence>
<dbReference type="InterPro" id="IPR013083">
    <property type="entry name" value="Znf_RING/FYVE/PHD"/>
</dbReference>
<reference evidence="11" key="1">
    <citation type="submission" date="2019-10" db="EMBL/GenBank/DDBJ databases">
        <authorList>
            <person name="Zhang R."/>
            <person name="Pan Y."/>
            <person name="Wang J."/>
            <person name="Ma R."/>
            <person name="Yu S."/>
        </authorList>
    </citation>
    <scope>NUCLEOTIDE SEQUENCE</scope>
    <source>
        <strain evidence="11">LA-IB0</strain>
        <tissue evidence="11">Leaf</tissue>
    </source>
</reference>
<comment type="catalytic activity">
    <reaction evidence="1">
        <text>S-ubiquitinyl-[E2 ubiquitin-conjugating enzyme]-L-cysteine + [acceptor protein]-L-lysine = [E2 ubiquitin-conjugating enzyme]-L-cysteine + N(6)-ubiquitinyl-[acceptor protein]-L-lysine.</text>
        <dbReference type="EC" id="2.3.2.27"/>
    </reaction>
</comment>
<dbReference type="PROSITE" id="PS51698">
    <property type="entry name" value="U_BOX"/>
    <property type="match status" value="1"/>
</dbReference>
<feature type="region of interest" description="Disordered" evidence="8">
    <location>
        <begin position="211"/>
        <end position="230"/>
    </location>
</feature>
<dbReference type="SUPFAM" id="SSF57850">
    <property type="entry name" value="RING/U-box"/>
    <property type="match status" value="1"/>
</dbReference>
<comment type="function">
    <text evidence="2">Functions as an E3 ubiquitin ligase.</text>
</comment>
<dbReference type="PANTHER" id="PTHR45647">
    <property type="entry name" value="OS02G0152300 PROTEIN"/>
    <property type="match status" value="1"/>
</dbReference>
<evidence type="ECO:0000256" key="7">
    <source>
        <dbReference type="SAM" id="Coils"/>
    </source>
</evidence>
<feature type="coiled-coil region" evidence="7">
    <location>
        <begin position="335"/>
        <end position="369"/>
    </location>
</feature>
<keyword evidence="12" id="KW-1185">Reference proteome</keyword>
<dbReference type="Gene3D" id="1.10.510.10">
    <property type="entry name" value="Transferase(Phosphotransferase) domain 1"/>
    <property type="match status" value="1"/>
</dbReference>
<evidence type="ECO:0000256" key="3">
    <source>
        <dbReference type="ARBA" id="ARBA00004906"/>
    </source>
</evidence>
<evidence type="ECO:0000313" key="12">
    <source>
        <dbReference type="Proteomes" id="UP000826271"/>
    </source>
</evidence>
<keyword evidence="6" id="KW-0833">Ubl conjugation pathway</keyword>
<dbReference type="EC" id="2.3.2.27" evidence="4"/>
<dbReference type="CDD" id="cd16655">
    <property type="entry name" value="RING-Ubox_WDSUB1-like"/>
    <property type="match status" value="1"/>
</dbReference>
<evidence type="ECO:0000313" key="11">
    <source>
        <dbReference type="EMBL" id="KAG8383615.1"/>
    </source>
</evidence>
<dbReference type="InterPro" id="IPR001245">
    <property type="entry name" value="Ser-Thr/Tyr_kinase_cat_dom"/>
</dbReference>
<dbReference type="GO" id="GO:0061630">
    <property type="term" value="F:ubiquitin protein ligase activity"/>
    <property type="evidence" value="ECO:0007669"/>
    <property type="project" value="UniProtKB-EC"/>
</dbReference>
<accession>A0AAV6XQ93</accession>
<dbReference type="EMBL" id="WHWC01000004">
    <property type="protein sequence ID" value="KAG8383615.1"/>
    <property type="molecule type" value="Genomic_DNA"/>
</dbReference>
<dbReference type="Gene3D" id="3.30.200.20">
    <property type="entry name" value="Phosphorylase Kinase, domain 1"/>
    <property type="match status" value="1"/>
</dbReference>
<evidence type="ECO:0000256" key="2">
    <source>
        <dbReference type="ARBA" id="ARBA00003861"/>
    </source>
</evidence>
<evidence type="ECO:0000259" key="10">
    <source>
        <dbReference type="PROSITE" id="PS51698"/>
    </source>
</evidence>
<dbReference type="PROSITE" id="PS50011">
    <property type="entry name" value="PROTEIN_KINASE_DOM"/>
    <property type="match status" value="1"/>
</dbReference>
<dbReference type="InterPro" id="IPR051348">
    <property type="entry name" value="U-box_ubiquitin_ligases"/>
</dbReference>
<comment type="caution">
    <text evidence="11">The sequence shown here is derived from an EMBL/GenBank/DDBJ whole genome shotgun (WGS) entry which is preliminary data.</text>
</comment>
<feature type="domain" description="U-box" evidence="10">
    <location>
        <begin position="714"/>
        <end position="788"/>
    </location>
</feature>
<dbReference type="SMART" id="SM00504">
    <property type="entry name" value="Ubox"/>
    <property type="match status" value="1"/>
</dbReference>
<dbReference type="InterPro" id="IPR003613">
    <property type="entry name" value="Ubox_domain"/>
</dbReference>
<dbReference type="GO" id="GO:0004672">
    <property type="term" value="F:protein kinase activity"/>
    <property type="evidence" value="ECO:0007669"/>
    <property type="project" value="InterPro"/>
</dbReference>
<dbReference type="InterPro" id="IPR000719">
    <property type="entry name" value="Prot_kinase_dom"/>
</dbReference>
<dbReference type="GO" id="GO:0005524">
    <property type="term" value="F:ATP binding"/>
    <property type="evidence" value="ECO:0007669"/>
    <property type="project" value="InterPro"/>
</dbReference>
<evidence type="ECO:0000256" key="8">
    <source>
        <dbReference type="SAM" id="MobiDB-lite"/>
    </source>
</evidence>